<dbReference type="Proteomes" id="UP000011740">
    <property type="component" value="Unassembled WGS sequence"/>
</dbReference>
<feature type="domain" description="Peptidase M16 N-terminal" evidence="2">
    <location>
        <begin position="27"/>
        <end position="128"/>
    </location>
</feature>
<dbReference type="InterPro" id="IPR050361">
    <property type="entry name" value="MPP/UQCRC_Complex"/>
</dbReference>
<proteinExistence type="inferred from homology"/>
<dbReference type="Gene3D" id="3.30.830.10">
    <property type="entry name" value="Metalloenzyme, LuxS/M16 peptidase-like"/>
    <property type="match status" value="2"/>
</dbReference>
<evidence type="ECO:0000256" key="1">
    <source>
        <dbReference type="ARBA" id="ARBA00007261"/>
    </source>
</evidence>
<accession>M3BQN0</accession>
<name>M3BQN0_STRM1</name>
<evidence type="ECO:0000259" key="2">
    <source>
        <dbReference type="Pfam" id="PF00675"/>
    </source>
</evidence>
<dbReference type="Pfam" id="PF05193">
    <property type="entry name" value="Peptidase_M16_C"/>
    <property type="match status" value="1"/>
</dbReference>
<dbReference type="eggNOG" id="COG0612">
    <property type="taxonomic scope" value="Bacteria"/>
</dbReference>
<protein>
    <submittedName>
        <fullName evidence="4">Peptidase M16 domain protein</fullName>
    </submittedName>
</protein>
<evidence type="ECO:0000313" key="5">
    <source>
        <dbReference type="Proteomes" id="UP000011740"/>
    </source>
</evidence>
<reference evidence="4 5" key="1">
    <citation type="journal article" date="2013" name="Genome Announc.">
        <title>Whole-Genome Shotgun Assembly and Analysis of the Genome of Streptomyces mobaraensis DSM 40847, a Strain for Industrial Production of Microbial Transglutaminase.</title>
        <authorList>
            <person name="Yang H."/>
            <person name="He T."/>
            <person name="Wu W."/>
            <person name="Zhu W."/>
            <person name="Lu B."/>
            <person name="Sun W."/>
        </authorList>
    </citation>
    <scope>NUCLEOTIDE SEQUENCE [LARGE SCALE GENOMIC DNA]</scope>
    <source>
        <strain evidence="4 5">DSM 40847</strain>
    </source>
</reference>
<dbReference type="PANTHER" id="PTHR11851:SF49">
    <property type="entry name" value="MITOCHONDRIAL-PROCESSING PEPTIDASE SUBUNIT ALPHA"/>
    <property type="match status" value="1"/>
</dbReference>
<dbReference type="InterPro" id="IPR007863">
    <property type="entry name" value="Peptidase_M16_C"/>
</dbReference>
<gene>
    <name evidence="4" type="ORF">H340_03324</name>
</gene>
<comment type="similarity">
    <text evidence="1">Belongs to the peptidase M16 family.</text>
</comment>
<evidence type="ECO:0000313" key="4">
    <source>
        <dbReference type="EMBL" id="EMF02020.1"/>
    </source>
</evidence>
<dbReference type="GO" id="GO:0046872">
    <property type="term" value="F:metal ion binding"/>
    <property type="evidence" value="ECO:0007669"/>
    <property type="project" value="InterPro"/>
</dbReference>
<comment type="caution">
    <text evidence="4">The sequence shown here is derived from an EMBL/GenBank/DDBJ whole genome shotgun (WGS) entry which is preliminary data.</text>
</comment>
<sequence length="419" mass="45897">MASGFERLKLDNGLRVVLDPYDAHGLVGVAVHYDVGFRTEPRDLNGIAHLCEHVLWDGVPKAQVNHILQSGGMLNATTQADHTDYYGVLPKAEVGALLRLEAQRMSVEETSPAVMRREVQIVKDEIRANIDGQPFGGFPWMWISEIAFNAPENTHNGYGVDRVETLTPQQLDHFLQKFYAPANAVLTVSGSFDQASIADQIHEAFGAISKRFERSEDSPVADPPLAEDRFLRRSDPHAPHPATAIAFRAPEAARPTRELLAAVVLADVLVDDPLGRLDRRLCPTTGVTDLGTYIGLFGNPFDGRAPLPWIIEALHAETITPQQLVTEIRDELATIARTGPSQDEVARTARRLASQMWRSQDQPLGRLLLVGSMELLHGAAEAVQELPLQILTVTPEEVGAVAPFLAQQHVAVLSLEAAQ</sequence>
<dbReference type="EMBL" id="AORZ01000005">
    <property type="protein sequence ID" value="EMF02020.1"/>
    <property type="molecule type" value="Genomic_DNA"/>
</dbReference>
<dbReference type="STRING" id="1223523.H340_03324"/>
<evidence type="ECO:0000259" key="3">
    <source>
        <dbReference type="Pfam" id="PF05193"/>
    </source>
</evidence>
<dbReference type="PATRIC" id="fig|1223523.3.peg.680"/>
<dbReference type="Pfam" id="PF00675">
    <property type="entry name" value="Peptidase_M16"/>
    <property type="match status" value="1"/>
</dbReference>
<dbReference type="PANTHER" id="PTHR11851">
    <property type="entry name" value="METALLOPROTEASE"/>
    <property type="match status" value="1"/>
</dbReference>
<dbReference type="SUPFAM" id="SSF63411">
    <property type="entry name" value="LuxS/MPP-like metallohydrolase"/>
    <property type="match status" value="2"/>
</dbReference>
<organism evidence="4 5">
    <name type="scientific">Streptomyces mobaraensis (strain ATCC 29032 / DSM 40847 / JCM 4168 / NBRC 13819 / NCIMB 11159 / IPCR 16-22)</name>
    <dbReference type="NCBI Taxonomy" id="1223523"/>
    <lineage>
        <taxon>Bacteria</taxon>
        <taxon>Bacillati</taxon>
        <taxon>Actinomycetota</taxon>
        <taxon>Actinomycetes</taxon>
        <taxon>Kitasatosporales</taxon>
        <taxon>Streptomycetaceae</taxon>
        <taxon>Streptomyces</taxon>
    </lineage>
</organism>
<dbReference type="InterPro" id="IPR011249">
    <property type="entry name" value="Metalloenz_LuxS/M16"/>
</dbReference>
<dbReference type="InterPro" id="IPR011765">
    <property type="entry name" value="Pept_M16_N"/>
</dbReference>
<dbReference type="RefSeq" id="WP_004939330.1">
    <property type="nucleotide sequence ID" value="NZ_AORZ01000005.1"/>
</dbReference>
<feature type="domain" description="Peptidase M16 C-terminal" evidence="3">
    <location>
        <begin position="166"/>
        <end position="351"/>
    </location>
</feature>
<dbReference type="AlphaFoldDB" id="M3BQN0"/>